<dbReference type="RefSeq" id="WP_134246887.1">
    <property type="nucleotide sequence ID" value="NZ_SNQI01000001.1"/>
</dbReference>
<evidence type="ECO:0000256" key="3">
    <source>
        <dbReference type="ARBA" id="ARBA00012929"/>
    </source>
</evidence>
<sequence>MTNILITGSKGQLGFALQNVEQNYPKFNCYFADKNQLDITKPNTIEEFITTNNIKVIINCAAYTNVDKAEDNEGLATEINKVAVENLALISKKHNVTLIHISSDYVFDGTSEKPYLETDITNPQNKYGFTKLKGEEALQKINPANALIIRTSWLYSLHGNNFVNTMLRLFKNNKTVKVVSDQKGSPTNATDLANVLFTIIPHINNKNVEIYHYSNKGICSWFEFAQEIANITKSECNIVPISSKDFNSKVKRPKYSLLNTEKMQQTFHIEILSWQDSLKQCLNKINKL</sequence>
<dbReference type="PANTHER" id="PTHR10491:SF4">
    <property type="entry name" value="METHIONINE ADENOSYLTRANSFERASE 2 SUBUNIT BETA"/>
    <property type="match status" value="1"/>
</dbReference>
<dbReference type="AlphaFoldDB" id="A0A4Y8AWI9"/>
<dbReference type="EC" id="1.1.1.133" evidence="3 6"/>
<feature type="domain" description="RmlD-like substrate binding" evidence="7">
    <location>
        <begin position="3"/>
        <end position="285"/>
    </location>
</feature>
<comment type="similarity">
    <text evidence="2 6">Belongs to the dTDP-4-dehydrorhamnose reductase family.</text>
</comment>
<evidence type="ECO:0000256" key="2">
    <source>
        <dbReference type="ARBA" id="ARBA00010944"/>
    </source>
</evidence>
<dbReference type="GO" id="GO:0008831">
    <property type="term" value="F:dTDP-4-dehydrorhamnose reductase activity"/>
    <property type="evidence" value="ECO:0007669"/>
    <property type="project" value="UniProtKB-EC"/>
</dbReference>
<protein>
    <recommendedName>
        <fullName evidence="4 6">dTDP-4-dehydrorhamnose reductase</fullName>
        <ecNumber evidence="3 6">1.1.1.133</ecNumber>
    </recommendedName>
</protein>
<gene>
    <name evidence="8" type="primary">rfbD</name>
    <name evidence="8" type="ORF">E2488_03245</name>
</gene>
<comment type="pathway">
    <text evidence="1 6">Carbohydrate biosynthesis; dTDP-L-rhamnose biosynthesis.</text>
</comment>
<dbReference type="Gene3D" id="3.90.25.10">
    <property type="entry name" value="UDP-galactose 4-epimerase, domain 1"/>
    <property type="match status" value="1"/>
</dbReference>
<comment type="caution">
    <text evidence="8">The sequence shown here is derived from an EMBL/GenBank/DDBJ whole genome shotgun (WGS) entry which is preliminary data.</text>
</comment>
<dbReference type="NCBIfam" id="TIGR01214">
    <property type="entry name" value="rmlD"/>
    <property type="match status" value="1"/>
</dbReference>
<comment type="function">
    <text evidence="6">Catalyzes the reduction of dTDP-6-deoxy-L-lyxo-4-hexulose to yield dTDP-L-rhamnose.</text>
</comment>
<keyword evidence="9" id="KW-1185">Reference proteome</keyword>
<dbReference type="GO" id="GO:0005829">
    <property type="term" value="C:cytosol"/>
    <property type="evidence" value="ECO:0007669"/>
    <property type="project" value="TreeGrafter"/>
</dbReference>
<dbReference type="EMBL" id="SNQI01000001">
    <property type="protein sequence ID" value="TEW76877.1"/>
    <property type="molecule type" value="Genomic_DNA"/>
</dbReference>
<evidence type="ECO:0000256" key="1">
    <source>
        <dbReference type="ARBA" id="ARBA00004781"/>
    </source>
</evidence>
<dbReference type="Proteomes" id="UP000298517">
    <property type="component" value="Unassembled WGS sequence"/>
</dbReference>
<dbReference type="OrthoDB" id="9803892at2"/>
<dbReference type="GO" id="GO:0019305">
    <property type="term" value="P:dTDP-rhamnose biosynthetic process"/>
    <property type="evidence" value="ECO:0007669"/>
    <property type="project" value="UniProtKB-UniPathway"/>
</dbReference>
<dbReference type="Gene3D" id="3.40.50.720">
    <property type="entry name" value="NAD(P)-binding Rossmann-like Domain"/>
    <property type="match status" value="1"/>
</dbReference>
<evidence type="ECO:0000313" key="9">
    <source>
        <dbReference type="Proteomes" id="UP000298517"/>
    </source>
</evidence>
<dbReference type="InterPro" id="IPR029903">
    <property type="entry name" value="RmlD-like-bd"/>
</dbReference>
<dbReference type="PANTHER" id="PTHR10491">
    <property type="entry name" value="DTDP-4-DEHYDRORHAMNOSE REDUCTASE"/>
    <property type="match status" value="1"/>
</dbReference>
<comment type="catalytic activity">
    <reaction evidence="5">
        <text>dTDP-beta-L-rhamnose + NADP(+) = dTDP-4-dehydro-beta-L-rhamnose + NADPH + H(+)</text>
        <dbReference type="Rhea" id="RHEA:21796"/>
        <dbReference type="ChEBI" id="CHEBI:15378"/>
        <dbReference type="ChEBI" id="CHEBI:57510"/>
        <dbReference type="ChEBI" id="CHEBI:57783"/>
        <dbReference type="ChEBI" id="CHEBI:58349"/>
        <dbReference type="ChEBI" id="CHEBI:62830"/>
        <dbReference type="EC" id="1.1.1.133"/>
    </reaction>
</comment>
<name>A0A4Y8AWI9_9FLAO</name>
<keyword evidence="6" id="KW-0521">NADP</keyword>
<accession>A0A4Y8AWI9</accession>
<evidence type="ECO:0000256" key="6">
    <source>
        <dbReference type="RuleBase" id="RU364082"/>
    </source>
</evidence>
<keyword evidence="6 8" id="KW-0560">Oxidoreductase</keyword>
<dbReference type="Pfam" id="PF04321">
    <property type="entry name" value="RmlD_sub_bind"/>
    <property type="match status" value="1"/>
</dbReference>
<evidence type="ECO:0000259" key="7">
    <source>
        <dbReference type="Pfam" id="PF04321"/>
    </source>
</evidence>
<dbReference type="InterPro" id="IPR005913">
    <property type="entry name" value="dTDP_dehydrorham_reduct"/>
</dbReference>
<dbReference type="UniPathway" id="UPA00124"/>
<organism evidence="8 9">
    <name type="scientific">Gramella jeungdoensis</name>
    <dbReference type="NCBI Taxonomy" id="708091"/>
    <lineage>
        <taxon>Bacteria</taxon>
        <taxon>Pseudomonadati</taxon>
        <taxon>Bacteroidota</taxon>
        <taxon>Flavobacteriia</taxon>
        <taxon>Flavobacteriales</taxon>
        <taxon>Flavobacteriaceae</taxon>
        <taxon>Christiangramia</taxon>
    </lineage>
</organism>
<evidence type="ECO:0000256" key="4">
    <source>
        <dbReference type="ARBA" id="ARBA00017099"/>
    </source>
</evidence>
<proteinExistence type="inferred from homology"/>
<evidence type="ECO:0000313" key="8">
    <source>
        <dbReference type="EMBL" id="TEW76877.1"/>
    </source>
</evidence>
<dbReference type="SUPFAM" id="SSF51735">
    <property type="entry name" value="NAD(P)-binding Rossmann-fold domains"/>
    <property type="match status" value="1"/>
</dbReference>
<dbReference type="InterPro" id="IPR036291">
    <property type="entry name" value="NAD(P)-bd_dom_sf"/>
</dbReference>
<evidence type="ECO:0000256" key="5">
    <source>
        <dbReference type="ARBA" id="ARBA00048200"/>
    </source>
</evidence>
<dbReference type="CDD" id="cd05254">
    <property type="entry name" value="dTDP_HR_like_SDR_e"/>
    <property type="match status" value="1"/>
</dbReference>
<reference evidence="8 9" key="1">
    <citation type="journal article" date="2011" name="J. Microbiol.">
        <title>Gramella jeungdoensis sp. nov., isolated from a solar saltern in Korea.</title>
        <authorList>
            <person name="Joung Y."/>
            <person name="Kim H."/>
            <person name="Jang T."/>
            <person name="Ahn T.S."/>
            <person name="Joh K."/>
        </authorList>
    </citation>
    <scope>NUCLEOTIDE SEQUENCE [LARGE SCALE GENOMIC DNA]</scope>
    <source>
        <strain evidence="8 9">KCTC 23123</strain>
    </source>
</reference>